<evidence type="ECO:0000313" key="1">
    <source>
        <dbReference type="EMBL" id="EER09458.1"/>
    </source>
</evidence>
<dbReference type="InParanoid" id="C5L1D5"/>
<gene>
    <name evidence="1" type="ORF">Pmar_PMAR019395</name>
</gene>
<proteinExistence type="predicted"/>
<dbReference type="GeneID" id="9052352"/>
<feature type="non-terminal residue" evidence="1">
    <location>
        <position position="80"/>
    </location>
</feature>
<sequence>MSMNTAQLAYLHASLYDINNVVFVGYLLDTHLLQRYTIVVQLLDRRPYEGALFSACSLSGRAWCSLEKRIDTCYDDPGKG</sequence>
<organism evidence="2">
    <name type="scientific">Perkinsus marinus (strain ATCC 50983 / TXsc)</name>
    <dbReference type="NCBI Taxonomy" id="423536"/>
    <lineage>
        <taxon>Eukaryota</taxon>
        <taxon>Sar</taxon>
        <taxon>Alveolata</taxon>
        <taxon>Perkinsozoa</taxon>
        <taxon>Perkinsea</taxon>
        <taxon>Perkinsida</taxon>
        <taxon>Perkinsidae</taxon>
        <taxon>Perkinsus</taxon>
    </lineage>
</organism>
<protein>
    <submittedName>
        <fullName evidence="1">Uncharacterized protein</fullName>
    </submittedName>
</protein>
<reference evidence="1 2" key="1">
    <citation type="submission" date="2008-07" db="EMBL/GenBank/DDBJ databases">
        <authorList>
            <person name="El-Sayed N."/>
            <person name="Caler E."/>
            <person name="Inman J."/>
            <person name="Amedeo P."/>
            <person name="Hass B."/>
            <person name="Wortman J."/>
        </authorList>
    </citation>
    <scope>NUCLEOTIDE SEQUENCE [LARGE SCALE GENOMIC DNA]</scope>
    <source>
        <strain evidence="2">ATCC 50983 / TXsc</strain>
    </source>
</reference>
<dbReference type="RefSeq" id="XP_002777642.1">
    <property type="nucleotide sequence ID" value="XM_002777596.1"/>
</dbReference>
<dbReference type="Gene3D" id="3.30.420.40">
    <property type="match status" value="1"/>
</dbReference>
<accession>C5L1D5</accession>
<dbReference type="EMBL" id="GG678251">
    <property type="protein sequence ID" value="EER09458.1"/>
    <property type="molecule type" value="Genomic_DNA"/>
</dbReference>
<keyword evidence="2" id="KW-1185">Reference proteome</keyword>
<dbReference type="OrthoDB" id="498611at2759"/>
<evidence type="ECO:0000313" key="2">
    <source>
        <dbReference type="Proteomes" id="UP000007800"/>
    </source>
</evidence>
<dbReference type="Proteomes" id="UP000007800">
    <property type="component" value="Unassembled WGS sequence"/>
</dbReference>
<dbReference type="AlphaFoldDB" id="C5L1D5"/>
<name>C5L1D5_PERM5</name>